<dbReference type="SUPFAM" id="SSF52540">
    <property type="entry name" value="P-loop containing nucleoside triphosphate hydrolases"/>
    <property type="match status" value="1"/>
</dbReference>
<keyword evidence="1" id="KW-0547">Nucleotide-binding</keyword>
<gene>
    <name evidence="1" type="primary">pif1_48</name>
    <name evidence="1" type="ORF">CEXT_755031</name>
</gene>
<dbReference type="CDD" id="cd18809">
    <property type="entry name" value="SF1_C_RecD"/>
    <property type="match status" value="1"/>
</dbReference>
<protein>
    <submittedName>
        <fullName evidence="1">ATP-dependent DNA helicase</fullName>
    </submittedName>
</protein>
<evidence type="ECO:0000313" key="1">
    <source>
        <dbReference type="EMBL" id="GIY54221.1"/>
    </source>
</evidence>
<proteinExistence type="predicted"/>
<dbReference type="EMBL" id="BPLR01012483">
    <property type="protein sequence ID" value="GIY54221.1"/>
    <property type="molecule type" value="Genomic_DNA"/>
</dbReference>
<dbReference type="GO" id="GO:0004386">
    <property type="term" value="F:helicase activity"/>
    <property type="evidence" value="ECO:0007669"/>
    <property type="project" value="UniProtKB-KW"/>
</dbReference>
<name>A0AAV4U8X8_CAEEX</name>
<reference evidence="1 2" key="1">
    <citation type="submission" date="2021-06" db="EMBL/GenBank/DDBJ databases">
        <title>Caerostris extrusa draft genome.</title>
        <authorList>
            <person name="Kono N."/>
            <person name="Arakawa K."/>
        </authorList>
    </citation>
    <scope>NUCLEOTIDE SEQUENCE [LARGE SCALE GENOMIC DNA]</scope>
</reference>
<dbReference type="Proteomes" id="UP001054945">
    <property type="component" value="Unassembled WGS sequence"/>
</dbReference>
<comment type="caution">
    <text evidence="1">The sequence shown here is derived from an EMBL/GenBank/DDBJ whole genome shotgun (WGS) entry which is preliminary data.</text>
</comment>
<dbReference type="InterPro" id="IPR027417">
    <property type="entry name" value="P-loop_NTPase"/>
</dbReference>
<organism evidence="1 2">
    <name type="scientific">Caerostris extrusa</name>
    <name type="common">Bark spider</name>
    <name type="synonym">Caerostris bankana</name>
    <dbReference type="NCBI Taxonomy" id="172846"/>
    <lineage>
        <taxon>Eukaryota</taxon>
        <taxon>Metazoa</taxon>
        <taxon>Ecdysozoa</taxon>
        <taxon>Arthropoda</taxon>
        <taxon>Chelicerata</taxon>
        <taxon>Arachnida</taxon>
        <taxon>Araneae</taxon>
        <taxon>Araneomorphae</taxon>
        <taxon>Entelegynae</taxon>
        <taxon>Araneoidea</taxon>
        <taxon>Araneidae</taxon>
        <taxon>Caerostris</taxon>
    </lineage>
</organism>
<dbReference type="InterPro" id="IPR051055">
    <property type="entry name" value="PIF1_helicase"/>
</dbReference>
<dbReference type="AlphaFoldDB" id="A0AAV4U8X8"/>
<keyword evidence="2" id="KW-1185">Reference proteome</keyword>
<keyword evidence="1" id="KW-0347">Helicase</keyword>
<sequence>MTIHKSQGCTFDCVRVGMTPRMSRSLQYVGLSRVTKANGLYILNDYYPPATAKEDDPLTKELKRLESAASDPIFAFLYKRKENYSYQFMYHNVQAHHEDLSSDQSFMHTDLLLLAETWTIRSDRFEFLDFKLCRNPFESNSYKKA</sequence>
<keyword evidence="1" id="KW-0378">Hydrolase</keyword>
<keyword evidence="1" id="KW-0067">ATP-binding</keyword>
<accession>A0AAV4U8X8</accession>
<dbReference type="PANTHER" id="PTHR47642:SF5">
    <property type="entry name" value="ATP-DEPENDENT DNA HELICASE"/>
    <property type="match status" value="1"/>
</dbReference>
<dbReference type="PANTHER" id="PTHR47642">
    <property type="entry name" value="ATP-DEPENDENT DNA HELICASE"/>
    <property type="match status" value="1"/>
</dbReference>
<dbReference type="Gene3D" id="3.40.50.300">
    <property type="entry name" value="P-loop containing nucleotide triphosphate hydrolases"/>
    <property type="match status" value="1"/>
</dbReference>
<evidence type="ECO:0000313" key="2">
    <source>
        <dbReference type="Proteomes" id="UP001054945"/>
    </source>
</evidence>